<dbReference type="EMBL" id="JACHMO010000001">
    <property type="protein sequence ID" value="MBB5802644.1"/>
    <property type="molecule type" value="Genomic_DNA"/>
</dbReference>
<gene>
    <name evidence="12" type="ORF">F4560_002412</name>
</gene>
<feature type="region of interest" description="Disordered" evidence="9">
    <location>
        <begin position="335"/>
        <end position="368"/>
    </location>
</feature>
<dbReference type="Gene3D" id="1.20.5.1930">
    <property type="match status" value="1"/>
</dbReference>
<accession>A0A7W9HIU6</accession>
<dbReference type="Pfam" id="PF07730">
    <property type="entry name" value="HisKA_3"/>
    <property type="match status" value="1"/>
</dbReference>
<comment type="caution">
    <text evidence="12">The sequence shown here is derived from an EMBL/GenBank/DDBJ whole genome shotgun (WGS) entry which is preliminary data.</text>
</comment>
<dbReference type="AlphaFoldDB" id="A0A7W9HIU6"/>
<comment type="catalytic activity">
    <reaction evidence="1">
        <text>ATP + protein L-histidine = ADP + protein N-phospho-L-histidine.</text>
        <dbReference type="EC" id="2.7.13.3"/>
    </reaction>
</comment>
<evidence type="ECO:0000256" key="3">
    <source>
        <dbReference type="ARBA" id="ARBA00022553"/>
    </source>
</evidence>
<dbReference type="GO" id="GO:0005524">
    <property type="term" value="F:ATP binding"/>
    <property type="evidence" value="ECO:0007669"/>
    <property type="project" value="UniProtKB-KW"/>
</dbReference>
<evidence type="ECO:0000313" key="12">
    <source>
        <dbReference type="EMBL" id="MBB5802644.1"/>
    </source>
</evidence>
<dbReference type="GO" id="GO:0000155">
    <property type="term" value="F:phosphorelay sensor kinase activity"/>
    <property type="evidence" value="ECO:0007669"/>
    <property type="project" value="InterPro"/>
</dbReference>
<protein>
    <recommendedName>
        <fullName evidence="2">histidine kinase</fullName>
        <ecNumber evidence="2">2.7.13.3</ecNumber>
    </recommendedName>
</protein>
<evidence type="ECO:0000256" key="8">
    <source>
        <dbReference type="ARBA" id="ARBA00023012"/>
    </source>
</evidence>
<dbReference type="PANTHER" id="PTHR24421">
    <property type="entry name" value="NITRATE/NITRITE SENSOR PROTEIN NARX-RELATED"/>
    <property type="match status" value="1"/>
</dbReference>
<keyword evidence="6 12" id="KW-0418">Kinase</keyword>
<keyword evidence="10" id="KW-0812">Transmembrane</keyword>
<keyword evidence="10" id="KW-1133">Transmembrane helix</keyword>
<feature type="compositionally biased region" description="Low complexity" evidence="9">
    <location>
        <begin position="343"/>
        <end position="368"/>
    </location>
</feature>
<dbReference type="InterPro" id="IPR036890">
    <property type="entry name" value="HATPase_C_sf"/>
</dbReference>
<dbReference type="Gene3D" id="3.30.565.10">
    <property type="entry name" value="Histidine kinase-like ATPase, C-terminal domain"/>
    <property type="match status" value="1"/>
</dbReference>
<evidence type="ECO:0000256" key="1">
    <source>
        <dbReference type="ARBA" id="ARBA00000085"/>
    </source>
</evidence>
<feature type="transmembrane region" description="Helical" evidence="10">
    <location>
        <begin position="32"/>
        <end position="53"/>
    </location>
</feature>
<evidence type="ECO:0000256" key="10">
    <source>
        <dbReference type="SAM" id="Phobius"/>
    </source>
</evidence>
<feature type="domain" description="Signal transduction histidine kinase subgroup 3 dimerisation and phosphoacceptor" evidence="11">
    <location>
        <begin position="155"/>
        <end position="216"/>
    </location>
</feature>
<feature type="transmembrane region" description="Helical" evidence="10">
    <location>
        <begin position="113"/>
        <end position="136"/>
    </location>
</feature>
<proteinExistence type="predicted"/>
<evidence type="ECO:0000256" key="9">
    <source>
        <dbReference type="SAM" id="MobiDB-lite"/>
    </source>
</evidence>
<evidence type="ECO:0000256" key="6">
    <source>
        <dbReference type="ARBA" id="ARBA00022777"/>
    </source>
</evidence>
<keyword evidence="7" id="KW-0067">ATP-binding</keyword>
<dbReference type="PANTHER" id="PTHR24421:SF10">
    <property type="entry name" value="NITRATE_NITRITE SENSOR PROTEIN NARQ"/>
    <property type="match status" value="1"/>
</dbReference>
<keyword evidence="8" id="KW-0902">Two-component regulatory system</keyword>
<dbReference type="EC" id="2.7.13.3" evidence="2"/>
<keyword evidence="10" id="KW-0472">Membrane</keyword>
<feature type="transmembrane region" description="Helical" evidence="10">
    <location>
        <begin position="6"/>
        <end position="25"/>
    </location>
</feature>
<evidence type="ECO:0000259" key="11">
    <source>
        <dbReference type="Pfam" id="PF07730"/>
    </source>
</evidence>
<evidence type="ECO:0000256" key="5">
    <source>
        <dbReference type="ARBA" id="ARBA00022741"/>
    </source>
</evidence>
<dbReference type="GO" id="GO:0046983">
    <property type="term" value="F:protein dimerization activity"/>
    <property type="evidence" value="ECO:0007669"/>
    <property type="project" value="InterPro"/>
</dbReference>
<dbReference type="RefSeq" id="WP_184919478.1">
    <property type="nucleotide sequence ID" value="NZ_JACHMO010000001.1"/>
</dbReference>
<evidence type="ECO:0000256" key="7">
    <source>
        <dbReference type="ARBA" id="ARBA00022840"/>
    </source>
</evidence>
<dbReference type="SUPFAM" id="SSF55874">
    <property type="entry name" value="ATPase domain of HSP90 chaperone/DNA topoisomerase II/histidine kinase"/>
    <property type="match status" value="1"/>
</dbReference>
<sequence>MNVTWAVVLLPVVVAVAVNAIGLFRPRLRPRLPVLVLTAGSVSLIFTLAHLLGAVKPEWGTGVLGMVESAALMVSAGLAVRYAPPPRAVLAAVVAGLAAGGWLLRVFTPESPLEVLGACVFWGLGALVAAGVGAYLRSLDVRQERAVADTRTALRLRLARDLHDFVAHDISEMVAHAQAGAVAGDPLPALERVEAAGQRALSVLDRTLDMLHHDRPLGPVGDLGGIREAAARFSAAGPARVDLHLDPELTVPVETAALAYRIVIEGLTNVRRHAPRATRVELHVGDSAGALEVRMTNDGVSGTRGRRRGGSGLPGLAAVVAEQGGELVTRAMPDGWSLTARLPPAQSPEWSPESSSPTTRRASAAPSV</sequence>
<evidence type="ECO:0000256" key="2">
    <source>
        <dbReference type="ARBA" id="ARBA00012438"/>
    </source>
</evidence>
<reference evidence="12 13" key="1">
    <citation type="submission" date="2020-08" db="EMBL/GenBank/DDBJ databases">
        <title>Sequencing the genomes of 1000 actinobacteria strains.</title>
        <authorList>
            <person name="Klenk H.-P."/>
        </authorList>
    </citation>
    <scope>NUCLEOTIDE SEQUENCE [LARGE SCALE GENOMIC DNA]</scope>
    <source>
        <strain evidence="12 13">DSM 45486</strain>
    </source>
</reference>
<keyword evidence="4" id="KW-0808">Transferase</keyword>
<feature type="transmembrane region" description="Helical" evidence="10">
    <location>
        <begin position="87"/>
        <end position="107"/>
    </location>
</feature>
<dbReference type="InterPro" id="IPR011712">
    <property type="entry name" value="Sig_transdc_His_kin_sub3_dim/P"/>
</dbReference>
<dbReference type="InterPro" id="IPR050482">
    <property type="entry name" value="Sensor_HK_TwoCompSys"/>
</dbReference>
<keyword evidence="5" id="KW-0547">Nucleotide-binding</keyword>
<keyword evidence="13" id="KW-1185">Reference proteome</keyword>
<evidence type="ECO:0000256" key="4">
    <source>
        <dbReference type="ARBA" id="ARBA00022679"/>
    </source>
</evidence>
<organism evidence="12 13">
    <name type="scientific">Saccharothrix ecbatanensis</name>
    <dbReference type="NCBI Taxonomy" id="1105145"/>
    <lineage>
        <taxon>Bacteria</taxon>
        <taxon>Bacillati</taxon>
        <taxon>Actinomycetota</taxon>
        <taxon>Actinomycetes</taxon>
        <taxon>Pseudonocardiales</taxon>
        <taxon>Pseudonocardiaceae</taxon>
        <taxon>Saccharothrix</taxon>
    </lineage>
</organism>
<evidence type="ECO:0000313" key="13">
    <source>
        <dbReference type="Proteomes" id="UP000552097"/>
    </source>
</evidence>
<dbReference type="GO" id="GO:0016020">
    <property type="term" value="C:membrane"/>
    <property type="evidence" value="ECO:0007669"/>
    <property type="project" value="InterPro"/>
</dbReference>
<name>A0A7W9HIU6_9PSEU</name>
<feature type="transmembrane region" description="Helical" evidence="10">
    <location>
        <begin position="59"/>
        <end position="80"/>
    </location>
</feature>
<keyword evidence="3" id="KW-0597">Phosphoprotein</keyword>
<dbReference type="Proteomes" id="UP000552097">
    <property type="component" value="Unassembled WGS sequence"/>
</dbReference>